<keyword evidence="3" id="KW-1185">Reference proteome</keyword>
<dbReference type="RefSeq" id="WP_261299058.1">
    <property type="nucleotide sequence ID" value="NZ_JAMTCD010000017.1"/>
</dbReference>
<sequence>MNAKGFTLIELVTIIIILGIMSVLALPRFINLSQDAHDSVAQSTFASFSSAVGLYHNCWSANGAQGYVKNLACFGAGNIDSTVTGFPLGEDTEASSNEGTQLNGDDCANIWNGLLDNDFTLAMHNDASFTAGNDIIYWYMGGEVANPGTYCYYNYIADDTAKGQENWQLRYYPGTGKTEIRKATLG</sequence>
<dbReference type="Gene3D" id="3.30.700.10">
    <property type="entry name" value="Glycoprotein, Type 4 Pilin"/>
    <property type="match status" value="1"/>
</dbReference>
<evidence type="ECO:0000313" key="2">
    <source>
        <dbReference type="EMBL" id="MCT7942700.1"/>
    </source>
</evidence>
<proteinExistence type="predicted"/>
<keyword evidence="1" id="KW-1133">Transmembrane helix</keyword>
<reference evidence="2" key="1">
    <citation type="journal article" date="2023" name="Int. J. Syst. Evol. Microbiol.">
        <title>&lt;i&gt;Shewanella septentrionalis&lt;/i&gt; sp. nov. and &lt;i&gt;Shewanella holmiensis&lt;/i&gt; sp. nov., isolated from Baltic Sea water and sediments.</title>
        <authorList>
            <person name="Martin-Rodriguez A.J."/>
            <person name="Thorell K."/>
            <person name="Joffre E."/>
            <person name="Jensie-Markopoulos S."/>
            <person name="Moore E.R.B."/>
            <person name="Sjoling A."/>
        </authorList>
    </citation>
    <scope>NUCLEOTIDE SEQUENCE</scope>
    <source>
        <strain evidence="2">SP1S2-7</strain>
    </source>
</reference>
<organism evidence="2 3">
    <name type="scientific">Shewanella holmiensis</name>
    <dbReference type="NCBI Taxonomy" id="2952222"/>
    <lineage>
        <taxon>Bacteria</taxon>
        <taxon>Pseudomonadati</taxon>
        <taxon>Pseudomonadota</taxon>
        <taxon>Gammaproteobacteria</taxon>
        <taxon>Alteromonadales</taxon>
        <taxon>Shewanellaceae</taxon>
        <taxon>Shewanella</taxon>
    </lineage>
</organism>
<evidence type="ECO:0000256" key="1">
    <source>
        <dbReference type="SAM" id="Phobius"/>
    </source>
</evidence>
<dbReference type="Proteomes" id="UP001155546">
    <property type="component" value="Unassembled WGS sequence"/>
</dbReference>
<dbReference type="PROSITE" id="PS00409">
    <property type="entry name" value="PROKAR_NTER_METHYL"/>
    <property type="match status" value="1"/>
</dbReference>
<dbReference type="AlphaFoldDB" id="A0A9X2WP18"/>
<feature type="transmembrane region" description="Helical" evidence="1">
    <location>
        <begin position="6"/>
        <end position="26"/>
    </location>
</feature>
<evidence type="ECO:0000313" key="3">
    <source>
        <dbReference type="Proteomes" id="UP001155546"/>
    </source>
</evidence>
<keyword evidence="1" id="KW-0472">Membrane</keyword>
<dbReference type="InterPro" id="IPR012902">
    <property type="entry name" value="N_methyl_site"/>
</dbReference>
<dbReference type="SUPFAM" id="SSF54523">
    <property type="entry name" value="Pili subunits"/>
    <property type="match status" value="1"/>
</dbReference>
<name>A0A9X2WP18_9GAMM</name>
<dbReference type="InterPro" id="IPR045584">
    <property type="entry name" value="Pilin-like"/>
</dbReference>
<accession>A0A9X2WP18</accession>
<protein>
    <submittedName>
        <fullName evidence="2">Prepilin-type N-terminal cleavage/methylation domain-containing protein</fullName>
    </submittedName>
</protein>
<keyword evidence="1" id="KW-0812">Transmembrane</keyword>
<gene>
    <name evidence="2" type="ORF">NE535_12970</name>
</gene>
<comment type="caution">
    <text evidence="2">The sequence shown here is derived from an EMBL/GenBank/DDBJ whole genome shotgun (WGS) entry which is preliminary data.</text>
</comment>
<dbReference type="EMBL" id="JAMTCD010000017">
    <property type="protein sequence ID" value="MCT7942700.1"/>
    <property type="molecule type" value="Genomic_DNA"/>
</dbReference>